<proteinExistence type="predicted"/>
<dbReference type="AlphaFoldDB" id="A0AAV2MZ83"/>
<evidence type="ECO:0000313" key="1">
    <source>
        <dbReference type="EMBL" id="CAL1672630.1"/>
    </source>
</evidence>
<dbReference type="Proteomes" id="UP001497644">
    <property type="component" value="Unassembled WGS sequence"/>
</dbReference>
<evidence type="ECO:0000313" key="2">
    <source>
        <dbReference type="Proteomes" id="UP001497644"/>
    </source>
</evidence>
<comment type="caution">
    <text evidence="1">The sequence shown here is derived from an EMBL/GenBank/DDBJ whole genome shotgun (WGS) entry which is preliminary data.</text>
</comment>
<keyword evidence="2" id="KW-1185">Reference proteome</keyword>
<reference evidence="1" key="1">
    <citation type="submission" date="2024-04" db="EMBL/GenBank/DDBJ databases">
        <authorList>
            <consortium name="Molecular Ecology Group"/>
        </authorList>
    </citation>
    <scope>NUCLEOTIDE SEQUENCE</scope>
</reference>
<accession>A0AAV2MZ83</accession>
<gene>
    <name evidence="1" type="ORF">LPLAT_LOCUS9536</name>
</gene>
<organism evidence="1 2">
    <name type="scientific">Lasius platythorax</name>
    <dbReference type="NCBI Taxonomy" id="488582"/>
    <lineage>
        <taxon>Eukaryota</taxon>
        <taxon>Metazoa</taxon>
        <taxon>Ecdysozoa</taxon>
        <taxon>Arthropoda</taxon>
        <taxon>Hexapoda</taxon>
        <taxon>Insecta</taxon>
        <taxon>Pterygota</taxon>
        <taxon>Neoptera</taxon>
        <taxon>Endopterygota</taxon>
        <taxon>Hymenoptera</taxon>
        <taxon>Apocrita</taxon>
        <taxon>Aculeata</taxon>
        <taxon>Formicoidea</taxon>
        <taxon>Formicidae</taxon>
        <taxon>Formicinae</taxon>
        <taxon>Lasius</taxon>
        <taxon>Lasius</taxon>
    </lineage>
</organism>
<dbReference type="EMBL" id="CAXIPU020000751">
    <property type="protein sequence ID" value="CAL1672630.1"/>
    <property type="molecule type" value="Genomic_DNA"/>
</dbReference>
<protein>
    <submittedName>
        <fullName evidence="1">Uncharacterized protein</fullName>
    </submittedName>
</protein>
<sequence length="98" mass="10668">MGMDIMQKPGTDPTSWKIVAMPLDTFVALANNSYYSSTAGEFTCGDLDVTWTAVPVPSRLLRQSHLVSYLYSFLSSDAWSGTVSYQAVTTRDGPGAKH</sequence>
<name>A0AAV2MZ83_9HYME</name>